<feature type="region of interest" description="Disordered" evidence="6">
    <location>
        <begin position="613"/>
        <end position="687"/>
    </location>
</feature>
<dbReference type="InterPro" id="IPR002110">
    <property type="entry name" value="Ankyrin_rpt"/>
</dbReference>
<evidence type="ECO:0000256" key="3">
    <source>
        <dbReference type="ARBA" id="ARBA00022603"/>
    </source>
</evidence>
<keyword evidence="3" id="KW-0808">Transferase</keyword>
<dbReference type="PROSITE" id="PS50280">
    <property type="entry name" value="SET"/>
    <property type="match status" value="1"/>
</dbReference>
<feature type="compositionally biased region" description="Basic and acidic residues" evidence="6">
    <location>
        <begin position="82"/>
        <end position="96"/>
    </location>
</feature>
<feature type="compositionally biased region" description="Low complexity" evidence="6">
    <location>
        <begin position="1174"/>
        <end position="1192"/>
    </location>
</feature>
<evidence type="ECO:0000313" key="9">
    <source>
        <dbReference type="Proteomes" id="UP000001819"/>
    </source>
</evidence>
<dbReference type="SMART" id="SM00248">
    <property type="entry name" value="ANK"/>
    <property type="match status" value="6"/>
</dbReference>
<dbReference type="InParanoid" id="A0A6I8W2Q8"/>
<dbReference type="FunFam" id="1.25.40.20:FF:000371">
    <property type="entry name" value="G9a, isoform B"/>
    <property type="match status" value="1"/>
</dbReference>
<feature type="compositionally biased region" description="Low complexity" evidence="6">
    <location>
        <begin position="368"/>
        <end position="381"/>
    </location>
</feature>
<dbReference type="Pfam" id="PF00023">
    <property type="entry name" value="Ank"/>
    <property type="match status" value="1"/>
</dbReference>
<evidence type="ECO:0000256" key="6">
    <source>
        <dbReference type="SAM" id="MobiDB-lite"/>
    </source>
</evidence>
<dbReference type="GO" id="GO:0000122">
    <property type="term" value="P:negative regulation of transcription by RNA polymerase II"/>
    <property type="evidence" value="ECO:0007669"/>
    <property type="project" value="TreeGrafter"/>
</dbReference>
<feature type="repeat" description="ANK" evidence="5">
    <location>
        <begin position="1388"/>
        <end position="1420"/>
    </location>
</feature>
<dbReference type="PROSITE" id="PS50297">
    <property type="entry name" value="ANK_REP_REGION"/>
    <property type="match status" value="3"/>
</dbReference>
<feature type="region of interest" description="Disordered" evidence="6">
    <location>
        <begin position="882"/>
        <end position="911"/>
    </location>
</feature>
<dbReference type="PANTHER" id="PTHR46307">
    <property type="entry name" value="G9A, ISOFORM B"/>
    <property type="match status" value="1"/>
</dbReference>
<feature type="compositionally biased region" description="Basic and acidic residues" evidence="6">
    <location>
        <begin position="168"/>
        <end position="179"/>
    </location>
</feature>
<dbReference type="GO" id="GO:0032259">
    <property type="term" value="P:methylation"/>
    <property type="evidence" value="ECO:0007669"/>
    <property type="project" value="UniProtKB-KW"/>
</dbReference>
<keyword evidence="3" id="KW-0489">Methyltransferase</keyword>
<dbReference type="Pfam" id="PF00856">
    <property type="entry name" value="SET"/>
    <property type="match status" value="1"/>
</dbReference>
<dbReference type="GO" id="GO:0005634">
    <property type="term" value="C:nucleus"/>
    <property type="evidence" value="ECO:0007669"/>
    <property type="project" value="InterPro"/>
</dbReference>
<dbReference type="RefSeq" id="XP_033237630.1">
    <property type="nucleotide sequence ID" value="XM_033381739.1"/>
</dbReference>
<evidence type="ECO:0000256" key="5">
    <source>
        <dbReference type="PROSITE-ProRule" id="PRU00023"/>
    </source>
</evidence>
<dbReference type="InterPro" id="IPR046341">
    <property type="entry name" value="SET_dom_sf"/>
</dbReference>
<feature type="region of interest" description="Disordered" evidence="6">
    <location>
        <begin position="721"/>
        <end position="765"/>
    </location>
</feature>
<feature type="compositionally biased region" description="Low complexity" evidence="6">
    <location>
        <begin position="236"/>
        <end position="247"/>
    </location>
</feature>
<feature type="repeat" description="ANK" evidence="5">
    <location>
        <begin position="1421"/>
        <end position="1454"/>
    </location>
</feature>
<evidence type="ECO:0000259" key="8">
    <source>
        <dbReference type="PROSITE" id="PS50867"/>
    </source>
</evidence>
<feature type="compositionally biased region" description="Basic residues" evidence="6">
    <location>
        <begin position="820"/>
        <end position="841"/>
    </location>
</feature>
<dbReference type="CDD" id="cd20905">
    <property type="entry name" value="EHMT_ZBD"/>
    <property type="match status" value="1"/>
</dbReference>
<feature type="region of interest" description="Disordered" evidence="6">
    <location>
        <begin position="56"/>
        <end position="107"/>
    </location>
</feature>
<dbReference type="PROSITE" id="PS50088">
    <property type="entry name" value="ANK_REPEAT"/>
    <property type="match status" value="4"/>
</dbReference>
<feature type="compositionally biased region" description="Low complexity" evidence="6">
    <location>
        <begin position="637"/>
        <end position="649"/>
    </location>
</feature>
<dbReference type="Pfam" id="PF21533">
    <property type="entry name" value="EHMT1-2_CRR"/>
    <property type="match status" value="1"/>
</dbReference>
<feature type="domain" description="SET" evidence="7">
    <location>
        <begin position="1653"/>
        <end position="1768"/>
    </location>
</feature>
<dbReference type="FunCoup" id="A0A6I8W2Q8">
    <property type="interactions" value="2008"/>
</dbReference>
<dbReference type="InterPro" id="IPR036770">
    <property type="entry name" value="Ankyrin_rpt-contain_sf"/>
</dbReference>
<dbReference type="PANTHER" id="PTHR46307:SF4">
    <property type="entry name" value="G9A, ISOFORM B"/>
    <property type="match status" value="1"/>
</dbReference>
<feature type="compositionally biased region" description="Basic and acidic residues" evidence="6">
    <location>
        <begin position="288"/>
        <end position="315"/>
    </location>
</feature>
<feature type="domain" description="Pre-SET" evidence="8">
    <location>
        <begin position="1586"/>
        <end position="1650"/>
    </location>
</feature>
<keyword evidence="5" id="KW-0040">ANK repeat</keyword>
<dbReference type="GO" id="GO:0046974">
    <property type="term" value="F:histone H3K9 methyltransferase activity"/>
    <property type="evidence" value="ECO:0007669"/>
    <property type="project" value="TreeGrafter"/>
</dbReference>
<dbReference type="PRINTS" id="PR01415">
    <property type="entry name" value="ANKYRIN"/>
</dbReference>
<feature type="region of interest" description="Disordered" evidence="6">
    <location>
        <begin position="1162"/>
        <end position="1193"/>
    </location>
</feature>
<reference evidence="10" key="1">
    <citation type="submission" date="2025-08" db="UniProtKB">
        <authorList>
            <consortium name="RefSeq"/>
        </authorList>
    </citation>
    <scope>IDENTIFICATION</scope>
    <source>
        <strain evidence="10">MV-25-SWS-2005</strain>
        <tissue evidence="10">Whole body</tissue>
    </source>
</reference>
<dbReference type="SUPFAM" id="SSF82199">
    <property type="entry name" value="SET domain"/>
    <property type="match status" value="1"/>
</dbReference>
<feature type="compositionally biased region" description="Low complexity" evidence="6">
    <location>
        <begin position="407"/>
        <end position="424"/>
    </location>
</feature>
<feature type="region of interest" description="Disordered" evidence="6">
    <location>
        <begin position="143"/>
        <end position="330"/>
    </location>
</feature>
<dbReference type="GO" id="GO:0000785">
    <property type="term" value="C:chromatin"/>
    <property type="evidence" value="ECO:0007669"/>
    <property type="project" value="TreeGrafter"/>
</dbReference>
<dbReference type="PROSITE" id="PS50867">
    <property type="entry name" value="PRE_SET"/>
    <property type="match status" value="1"/>
</dbReference>
<dbReference type="Pfam" id="PF12796">
    <property type="entry name" value="Ank_2"/>
    <property type="match status" value="2"/>
</dbReference>
<evidence type="ECO:0000259" key="7">
    <source>
        <dbReference type="PROSITE" id="PS50280"/>
    </source>
</evidence>
<dbReference type="SMART" id="SM00468">
    <property type="entry name" value="PreSET"/>
    <property type="match status" value="1"/>
</dbReference>
<evidence type="ECO:0000256" key="2">
    <source>
        <dbReference type="ARBA" id="ARBA00022454"/>
    </source>
</evidence>
<comment type="subcellular location">
    <subcellularLocation>
        <location evidence="1">Chromosome</location>
    </subcellularLocation>
</comment>
<dbReference type="InterPro" id="IPR001214">
    <property type="entry name" value="SET_dom"/>
</dbReference>
<feature type="compositionally biased region" description="Low complexity" evidence="6">
    <location>
        <begin position="143"/>
        <end position="152"/>
    </location>
</feature>
<dbReference type="InterPro" id="IPR007728">
    <property type="entry name" value="Pre-SET_dom"/>
</dbReference>
<dbReference type="SMART" id="SM00317">
    <property type="entry name" value="SET"/>
    <property type="match status" value="1"/>
</dbReference>
<feature type="compositionally biased region" description="Polar residues" evidence="6">
    <location>
        <begin position="357"/>
        <end position="367"/>
    </location>
</feature>
<feature type="compositionally biased region" description="Basic and acidic residues" evidence="6">
    <location>
        <begin position="460"/>
        <end position="470"/>
    </location>
</feature>
<name>A0A6I8W2Q8_DROPS</name>
<protein>
    <submittedName>
        <fullName evidence="10">Uncharacterized protein G9a isoform X1</fullName>
    </submittedName>
</protein>
<dbReference type="InterPro" id="IPR047762">
    <property type="entry name" value="EHMT_CRR"/>
</dbReference>
<dbReference type="Pfam" id="PF05033">
    <property type="entry name" value="Pre-SET"/>
    <property type="match status" value="1"/>
</dbReference>
<dbReference type="GO" id="GO:0008270">
    <property type="term" value="F:zinc ion binding"/>
    <property type="evidence" value="ECO:0007669"/>
    <property type="project" value="InterPro"/>
</dbReference>
<feature type="compositionally biased region" description="Low complexity" evidence="6">
    <location>
        <begin position="317"/>
        <end position="330"/>
    </location>
</feature>
<feature type="region of interest" description="Disordered" evidence="6">
    <location>
        <begin position="357"/>
        <end position="544"/>
    </location>
</feature>
<evidence type="ECO:0000256" key="1">
    <source>
        <dbReference type="ARBA" id="ARBA00004286"/>
    </source>
</evidence>
<keyword evidence="9" id="KW-1185">Reference proteome</keyword>
<evidence type="ECO:0000256" key="4">
    <source>
        <dbReference type="ARBA" id="ARBA00022691"/>
    </source>
</evidence>
<dbReference type="FunFam" id="1.25.40.20:FF:000630">
    <property type="entry name" value="G9a, isoform B"/>
    <property type="match status" value="1"/>
</dbReference>
<gene>
    <name evidence="10" type="primary">G9a</name>
</gene>
<keyword evidence="4" id="KW-0949">S-adenosyl-L-methionine</keyword>
<sequence length="1803" mass="193545">MTDVVELLNSMSSTFNSDCATTTAEGGTLLNLDLAEDKTLKWRNLANNQFACKDKDKKQSRACDEVGSEEQATHKSGPQEELLAKQKKGAEEDKKPSKATATSAAELVPTEDIEDNVKELLADVVDAAAVKLEEEEAATAVEVEAKAAAAATPEGLPNANEASVEEDAPAKEEEIKVSETAEVGTAEIEAETEAADKQEEEKRPAAAPAEAASAAEGDDDERNAEVKCIGNEAGGEEAATAEQEPPANGSDDNAAATTEAATSSGVADISPFTVKVEREPGNMAADGIKTETVRENDQPLPERRAGAAPKQKELEETALTAAATASSPTPLVVNSASLSVDVDCCADATESNLMNAATAGSNRSSDQAEATVEIPAAAASADKNEEASPGCTRRSRRTPRPSDSHIPSNRSSTPTPSPASANEPQAAAEIAPPTDTETEPEAAQDVQESPTLEESSEVGNAKKESEKPPQPEDASSGVTTARSPPAPKRGRGRAKKIKLDAESDAAPSSETPPLIDEPVIERKPGRKRRLPEEQQDQSQGELVVVKTEHEEALETAAPNADLKRMRRSVRLGNRHPADGPVWEEVKTEALPLMADLLLPELVGISGAAAVLDEKTPPKKRGRKAKIPPVPKTEAHTSSSVSGSGNSSMSLPVINGNKRTLASTHGGGMGMAPAEVQLPKRSKRRIKPTPKILENDELRCEFETKHIERMTHWETAAEGDAHFETPLPCGSSGGGGGSNSSTSRQKSDKSDNSGVDGGQHPAGTSAIKKRLFSKSLRDIENSGAALLAKSRMKPCPDVDQFLCDIKAARLTANRSPEERKLNKKQQRKLAKQKEKHLKHLGLKRNNSEEASDNDSSNTDNEFVPTTRVQVGKPSVTLRLRNAAAKEQLPTTSAAAAAGAGARAPSLKSHPPQTTAKLARRLAVRGGAGTGQAQAVGRSAALDTEQLHSLNRSILADVPASLDDASADADAIPTTSKLALAKCLCLCQKSSQYYARNAPDSTYCCAIDNVDEQKIGCCNELPAEVHNLLRPSQRVGYMILCDEHKKRLHAHNCCAGCGIFCTQGKFVLCKQQHFFHPDCAQRFILNSPYDDQQQPGGSRSGTGSKFSSPMLVLKCPHCGLDTPERTSTVTMKCQTLPVFLATQKYKIKPAKLTTSSHLAQFAGTGQANASAKPKGRTSSTASASTSGTKANGTSRSVKGAAVGCRIQTINTINFEQLIPDSVMNVVLRGHVMSASGRVTTEFTSRDMYYAVQNDDLERVAEILAADFNVLTPIREYLNGTCLHLVAHSGTLQMAYLLLCKGASSQDFVNIVDSELRTALMCAVMNDKCDMLNLFLQCGADVAIKGPDGKTSLHIAAKLGSVEATQLIVESYKASRNITNFLSFIDAQDEGGWTAMVWAAELGHTDIVSLLLNQGADPNLCDNDNNTVLHWSTLHNNGLDTITVLLQAGADCNVQNVEGDTPLHIACRHSVTRMCIALIANGADLMVKNKAEQLPFDCIPNEESECGRTVGFNMQMRSFRPLGLRTLVVCADASNGREARPIQAVRNELTMSENEDEADTLMWPDFRYITNCIIQQNSVQIDRRVSQMRICSCLDSCSSDQCQCNGASSQNWYTAESRLTSDFNYEDPAVIFECNDVCGCNQLSCKNRVVQNGTKTPLQIVECEDPAKGWGVRALANVPKGTFVACYTGEILTAPEADRRTDDSYYFDLEHGHCIDANYYGNVTRFFNHSCDPNVLAVRVFYEHQDYRFPKIAFFACRDIDAGEEICSAFFTATTTEKSSGAQNIAPHLAASAWRTRANMPTNPLA</sequence>
<dbReference type="SUPFAM" id="SSF48403">
    <property type="entry name" value="Ankyrin repeat"/>
    <property type="match status" value="1"/>
</dbReference>
<proteinExistence type="predicted"/>
<keyword evidence="2" id="KW-0158">Chromosome</keyword>
<dbReference type="ExpressionAtlas" id="A0A6I8W2Q8">
    <property type="expression patterns" value="baseline"/>
</dbReference>
<dbReference type="InterPro" id="IPR043550">
    <property type="entry name" value="EHMT1/EHMT2"/>
</dbReference>
<feature type="region of interest" description="Disordered" evidence="6">
    <location>
        <begin position="813"/>
        <end position="868"/>
    </location>
</feature>
<evidence type="ECO:0000313" key="10">
    <source>
        <dbReference type="RefSeq" id="XP_033237630.1"/>
    </source>
</evidence>
<dbReference type="Gene3D" id="1.25.40.20">
    <property type="entry name" value="Ankyrin repeat-containing domain"/>
    <property type="match status" value="2"/>
</dbReference>
<feature type="repeat" description="ANK" evidence="5">
    <location>
        <begin position="1345"/>
        <end position="1367"/>
    </location>
</feature>
<feature type="compositionally biased region" description="Basic and acidic residues" evidence="6">
    <location>
        <begin position="194"/>
        <end position="204"/>
    </location>
</feature>
<dbReference type="GO" id="GO:0002039">
    <property type="term" value="F:p53 binding"/>
    <property type="evidence" value="ECO:0007669"/>
    <property type="project" value="InterPro"/>
</dbReference>
<feature type="repeat" description="ANK" evidence="5">
    <location>
        <begin position="1455"/>
        <end position="1487"/>
    </location>
</feature>
<feature type="compositionally biased region" description="Low complexity" evidence="6">
    <location>
        <begin position="205"/>
        <end position="215"/>
    </location>
</feature>
<dbReference type="Gene3D" id="2.170.270.10">
    <property type="entry name" value="SET domain"/>
    <property type="match status" value="1"/>
</dbReference>
<dbReference type="Proteomes" id="UP000001819">
    <property type="component" value="Chromosome X"/>
</dbReference>
<feature type="compositionally biased region" description="Low complexity" evidence="6">
    <location>
        <begin position="892"/>
        <end position="902"/>
    </location>
</feature>
<accession>A0A6I8W2Q8</accession>
<organism evidence="9 10">
    <name type="scientific">Drosophila pseudoobscura pseudoobscura</name>
    <name type="common">Fruit fly</name>
    <dbReference type="NCBI Taxonomy" id="46245"/>
    <lineage>
        <taxon>Eukaryota</taxon>
        <taxon>Metazoa</taxon>
        <taxon>Ecdysozoa</taxon>
        <taxon>Arthropoda</taxon>
        <taxon>Hexapoda</taxon>
        <taxon>Insecta</taxon>
        <taxon>Pterygota</taxon>
        <taxon>Neoptera</taxon>
        <taxon>Endopterygota</taxon>
        <taxon>Diptera</taxon>
        <taxon>Brachycera</taxon>
        <taxon>Muscomorpha</taxon>
        <taxon>Ephydroidea</taxon>
        <taxon>Drosophilidae</taxon>
        <taxon>Drosophila</taxon>
        <taxon>Sophophora</taxon>
    </lineage>
</organism>